<comment type="caution">
    <text evidence="1">The sequence shown here is derived from an EMBL/GenBank/DDBJ whole genome shotgun (WGS) entry which is preliminary data.</text>
</comment>
<name>A0A8J4U9I5_CLAMG</name>
<evidence type="ECO:0000313" key="1">
    <source>
        <dbReference type="EMBL" id="KAF5902933.1"/>
    </source>
</evidence>
<dbReference type="Proteomes" id="UP000727407">
    <property type="component" value="Unassembled WGS sequence"/>
</dbReference>
<keyword evidence="2" id="KW-1185">Reference proteome</keyword>
<proteinExistence type="predicted"/>
<evidence type="ECO:0000313" key="2">
    <source>
        <dbReference type="Proteomes" id="UP000727407"/>
    </source>
</evidence>
<gene>
    <name evidence="1" type="ORF">DAT39_007307</name>
</gene>
<protein>
    <submittedName>
        <fullName evidence="1">Uncharacterized protein</fullName>
    </submittedName>
</protein>
<feature type="non-terminal residue" evidence="1">
    <location>
        <position position="1"/>
    </location>
</feature>
<accession>A0A8J4U9I5</accession>
<sequence>MLTFNPNASLHEISPAGGRANVEEVTDMTFTFSWTHEERSTASPVSHQDFKNQTAWTTGHAHIPLITCKEEEEDTYTGELVRELKHLTSLQKEDLRARRRSWMQ</sequence>
<dbReference type="EMBL" id="QNUK01000082">
    <property type="protein sequence ID" value="KAF5902933.1"/>
    <property type="molecule type" value="Genomic_DNA"/>
</dbReference>
<dbReference type="AlphaFoldDB" id="A0A8J4U9I5"/>
<organism evidence="1 2">
    <name type="scientific">Clarias magur</name>
    <name type="common">Asian catfish</name>
    <name type="synonym">Macropteronotus magur</name>
    <dbReference type="NCBI Taxonomy" id="1594786"/>
    <lineage>
        <taxon>Eukaryota</taxon>
        <taxon>Metazoa</taxon>
        <taxon>Chordata</taxon>
        <taxon>Craniata</taxon>
        <taxon>Vertebrata</taxon>
        <taxon>Euteleostomi</taxon>
        <taxon>Actinopterygii</taxon>
        <taxon>Neopterygii</taxon>
        <taxon>Teleostei</taxon>
        <taxon>Ostariophysi</taxon>
        <taxon>Siluriformes</taxon>
        <taxon>Clariidae</taxon>
        <taxon>Clarias</taxon>
    </lineage>
</organism>
<reference evidence="1" key="1">
    <citation type="submission" date="2020-07" db="EMBL/GenBank/DDBJ databases">
        <title>Clarias magur genome sequencing, assembly and annotation.</title>
        <authorList>
            <person name="Kushwaha B."/>
            <person name="Kumar R."/>
            <person name="Das P."/>
            <person name="Joshi C.G."/>
            <person name="Kumar D."/>
            <person name="Nagpure N.S."/>
            <person name="Pandey M."/>
            <person name="Agarwal S."/>
            <person name="Srivastava S."/>
            <person name="Singh M."/>
            <person name="Sahoo L."/>
            <person name="Jayasankar P."/>
            <person name="Meher P.K."/>
            <person name="Koringa P.G."/>
            <person name="Iquebal M.A."/>
            <person name="Das S.P."/>
            <person name="Bit A."/>
            <person name="Patnaik S."/>
            <person name="Patel N."/>
            <person name="Shah T.M."/>
            <person name="Hinsu A."/>
            <person name="Jena J.K."/>
        </authorList>
    </citation>
    <scope>NUCLEOTIDE SEQUENCE</scope>
    <source>
        <strain evidence="1">CIFAMagur01</strain>
        <tissue evidence="1">Testis</tissue>
    </source>
</reference>